<dbReference type="InterPro" id="IPR035969">
    <property type="entry name" value="Rab-GAP_TBC_sf"/>
</dbReference>
<reference evidence="6" key="1">
    <citation type="submission" date="2016-06" db="UniProtKB">
        <authorList>
            <consortium name="WormBaseParasite"/>
        </authorList>
    </citation>
    <scope>IDENTIFICATION</scope>
</reference>
<dbReference type="PANTHER" id="PTHR47219">
    <property type="entry name" value="RAB GTPASE-ACTIVATING PROTEIN 1-LIKE"/>
    <property type="match status" value="1"/>
</dbReference>
<dbReference type="GO" id="GO:0031267">
    <property type="term" value="F:small GTPase binding"/>
    <property type="evidence" value="ECO:0007669"/>
    <property type="project" value="TreeGrafter"/>
</dbReference>
<dbReference type="InterPro" id="IPR001849">
    <property type="entry name" value="PH_domain"/>
</dbReference>
<feature type="coiled-coil region" evidence="1">
    <location>
        <begin position="244"/>
        <end position="285"/>
    </location>
</feature>
<dbReference type="OrthoDB" id="294251at2759"/>
<dbReference type="Gene3D" id="2.30.29.30">
    <property type="entry name" value="Pleckstrin-homology domain (PH domain)/Phosphotyrosine-binding domain (PTB)"/>
    <property type="match status" value="1"/>
</dbReference>
<dbReference type="PANTHER" id="PTHR47219:SF20">
    <property type="entry name" value="TBC1 DOMAIN FAMILY MEMBER 2B"/>
    <property type="match status" value="1"/>
</dbReference>
<feature type="coiled-coil region" evidence="1">
    <location>
        <begin position="313"/>
        <end position="354"/>
    </location>
</feature>
<dbReference type="Gene3D" id="1.10.10.750">
    <property type="entry name" value="Ypt/Rab-GAP domain of gyp1p, domain 1"/>
    <property type="match status" value="1"/>
</dbReference>
<reference evidence="4 5" key="2">
    <citation type="submission" date="2018-11" db="EMBL/GenBank/DDBJ databases">
        <authorList>
            <consortium name="Pathogen Informatics"/>
        </authorList>
    </citation>
    <scope>NUCLEOTIDE SEQUENCE [LARGE SCALE GENOMIC DNA]</scope>
</reference>
<evidence type="ECO:0000259" key="2">
    <source>
        <dbReference type="PROSITE" id="PS50003"/>
    </source>
</evidence>
<evidence type="ECO:0000256" key="1">
    <source>
        <dbReference type="SAM" id="Coils"/>
    </source>
</evidence>
<dbReference type="Pfam" id="PF00566">
    <property type="entry name" value="RabGAP-TBC"/>
    <property type="match status" value="1"/>
</dbReference>
<proteinExistence type="predicted"/>
<dbReference type="InterPro" id="IPR011993">
    <property type="entry name" value="PH-like_dom_sf"/>
</dbReference>
<dbReference type="PROSITE" id="PS50086">
    <property type="entry name" value="TBC_RABGAP"/>
    <property type="match status" value="1"/>
</dbReference>
<feature type="coiled-coil region" evidence="1">
    <location>
        <begin position="405"/>
        <end position="439"/>
    </location>
</feature>
<name>A0A183IB63_9BILA</name>
<dbReference type="Proteomes" id="UP000270296">
    <property type="component" value="Unassembled WGS sequence"/>
</dbReference>
<dbReference type="SUPFAM" id="SSF50729">
    <property type="entry name" value="PH domain-like"/>
    <property type="match status" value="1"/>
</dbReference>
<dbReference type="SUPFAM" id="SSF47923">
    <property type="entry name" value="Ypt/Rab-GAP domain of gyp1p"/>
    <property type="match status" value="1"/>
</dbReference>
<organism evidence="6">
    <name type="scientific">Soboliphyme baturini</name>
    <dbReference type="NCBI Taxonomy" id="241478"/>
    <lineage>
        <taxon>Eukaryota</taxon>
        <taxon>Metazoa</taxon>
        <taxon>Ecdysozoa</taxon>
        <taxon>Nematoda</taxon>
        <taxon>Enoplea</taxon>
        <taxon>Dorylaimia</taxon>
        <taxon>Dioctophymatida</taxon>
        <taxon>Dioctophymatoidea</taxon>
        <taxon>Soboliphymatidae</taxon>
        <taxon>Soboliphyme</taxon>
    </lineage>
</organism>
<keyword evidence="5" id="KW-1185">Reference proteome</keyword>
<dbReference type="Gene3D" id="1.10.8.270">
    <property type="entry name" value="putative rabgap domain of human tbc1 domain family member 14 like domains"/>
    <property type="match status" value="1"/>
</dbReference>
<evidence type="ECO:0000313" key="5">
    <source>
        <dbReference type="Proteomes" id="UP000270296"/>
    </source>
</evidence>
<sequence>MQDNKEFQNFSGYLKLIESIGPLKSAKKRWFVLEHGGRFLYYYHNDKDVVPVGRVYLPTAAFYFDPKQPHCFEIRSNGKVKSFEAHDRTSCLRWLELLQNERHWCLEHNDKVHDSDSEVVTKLPHLSKFLERTSHAGAGAGGGAGALFPTENEGRFSMHKSVFYITEDGELKENSLKYPVNNDEYSVAVPEEGVEFSINSGTSVNVSGLAGGEKIGAMFHRLLKLSVLSTQKQCPNCSQLISVASSLKEKCVDLQDELTAARELIDGLQSSLKASQDQMDSMETLLKNSGMEEERLLMFLKSEKQVHKLKVDNSNHEIAIKEMNAKIQHMEETLEAKEQEVMALQRAVLSKDEQIVRLAEEKPVTDSGIVFMGQPADQDVSGYEDVTESILCSEVQVVDSGDQDIVKLQDLVHGYETQNQFLNKEILELQNVIRHLEGRESRISRRCFDVEAQFYQLKSRYLLLLNHFQPNKDLPQQIAGELMKEAEKSLSLPNTEPKRFTDDLGFYLAPKCMGDSRNGSEDLFLKAGELQKVSTELSSKKLQETDENYLNWLTRWDSFLVNFADKLVSPGPDLKELIRSGVPHTYRARVWKSLIAERTKDIMSEVGTGYFDCLCRINLSKSSEGYDPALKQIDLDLTRTLPNNIYFEDLQAEKIESLRRVLYSYRGHNPRVLFRFALAALKLNEEKILNCRTSSAVHSCLSKIGEELSDYRKLAEVGN</sequence>
<feature type="domain" description="PH" evidence="2">
    <location>
        <begin position="7"/>
        <end position="103"/>
    </location>
</feature>
<dbReference type="GO" id="GO:0005096">
    <property type="term" value="F:GTPase activator activity"/>
    <property type="evidence" value="ECO:0007669"/>
    <property type="project" value="TreeGrafter"/>
</dbReference>
<accession>A0A183IB63</accession>
<dbReference type="SMART" id="SM00233">
    <property type="entry name" value="PH"/>
    <property type="match status" value="1"/>
</dbReference>
<dbReference type="EMBL" id="UZAM01006643">
    <property type="protein sequence ID" value="VDO92378.1"/>
    <property type="molecule type" value="Genomic_DNA"/>
</dbReference>
<protein>
    <submittedName>
        <fullName evidence="6">PH domain-containing protein</fullName>
    </submittedName>
</protein>
<dbReference type="AlphaFoldDB" id="A0A183IB63"/>
<feature type="domain" description="Rab-GAP TBC" evidence="3">
    <location>
        <begin position="581"/>
        <end position="719"/>
    </location>
</feature>
<evidence type="ECO:0000259" key="3">
    <source>
        <dbReference type="PROSITE" id="PS50086"/>
    </source>
</evidence>
<keyword evidence="1" id="KW-0175">Coiled coil</keyword>
<dbReference type="PROSITE" id="PS50003">
    <property type="entry name" value="PH_DOMAIN"/>
    <property type="match status" value="1"/>
</dbReference>
<dbReference type="InterPro" id="IPR000195">
    <property type="entry name" value="Rab-GAP-TBC_dom"/>
</dbReference>
<dbReference type="Pfam" id="PF00169">
    <property type="entry name" value="PH"/>
    <property type="match status" value="1"/>
</dbReference>
<evidence type="ECO:0000313" key="6">
    <source>
        <dbReference type="WBParaSite" id="SBAD_0000088001-mRNA-1"/>
    </source>
</evidence>
<dbReference type="InterPro" id="IPR050302">
    <property type="entry name" value="Rab_GAP_TBC_domain"/>
</dbReference>
<evidence type="ECO:0000313" key="4">
    <source>
        <dbReference type="EMBL" id="VDO92378.1"/>
    </source>
</evidence>
<gene>
    <name evidence="4" type="ORF">SBAD_LOCUS857</name>
</gene>
<dbReference type="WBParaSite" id="SBAD_0000088001-mRNA-1">
    <property type="protein sequence ID" value="SBAD_0000088001-mRNA-1"/>
    <property type="gene ID" value="SBAD_0000088001"/>
</dbReference>